<gene>
    <name evidence="1" type="ORF">O6H91_01G022300</name>
</gene>
<sequence>MGITPGMLILLATATLMLGSYKVLALDPPPLEDFHVPTGIDPKIATAENFTFRGLGVVTPPVAGEFVIAAVSFENFSILKGGSVSAALFNYGPGSVNGLHNHPRASELLYVLSGRLDVGVVDTTNKLFNTTLGAGEIFFFPQGLPHYQSNPSTTDAAAALASFSSSNPGLVLAAPSLFRSGIPTDVLVKTFGVSEITISQLKTPYRPHF</sequence>
<reference evidence="2" key="1">
    <citation type="journal article" date="2024" name="Proc. Natl. Acad. Sci. U.S.A.">
        <title>Extraordinary preservation of gene collinearity over three hundred million years revealed in homosporous lycophytes.</title>
        <authorList>
            <person name="Li C."/>
            <person name="Wickell D."/>
            <person name="Kuo L.Y."/>
            <person name="Chen X."/>
            <person name="Nie B."/>
            <person name="Liao X."/>
            <person name="Peng D."/>
            <person name="Ji J."/>
            <person name="Jenkins J."/>
            <person name="Williams M."/>
            <person name="Shu S."/>
            <person name="Plott C."/>
            <person name="Barry K."/>
            <person name="Rajasekar S."/>
            <person name="Grimwood J."/>
            <person name="Han X."/>
            <person name="Sun S."/>
            <person name="Hou Z."/>
            <person name="He W."/>
            <person name="Dai G."/>
            <person name="Sun C."/>
            <person name="Schmutz J."/>
            <person name="Leebens-Mack J.H."/>
            <person name="Li F.W."/>
            <person name="Wang L."/>
        </authorList>
    </citation>
    <scope>NUCLEOTIDE SEQUENCE [LARGE SCALE GENOMIC DNA]</scope>
    <source>
        <strain evidence="2">cv. PW_Plant_1</strain>
    </source>
</reference>
<evidence type="ECO:0000313" key="1">
    <source>
        <dbReference type="EMBL" id="KAJ7568191.1"/>
    </source>
</evidence>
<proteinExistence type="predicted"/>
<accession>A0ACC2EP27</accession>
<dbReference type="EMBL" id="CM055092">
    <property type="protein sequence ID" value="KAJ7568191.1"/>
    <property type="molecule type" value="Genomic_DNA"/>
</dbReference>
<organism evidence="1 2">
    <name type="scientific">Diphasiastrum complanatum</name>
    <name type="common">Issler's clubmoss</name>
    <name type="synonym">Lycopodium complanatum</name>
    <dbReference type="NCBI Taxonomy" id="34168"/>
    <lineage>
        <taxon>Eukaryota</taxon>
        <taxon>Viridiplantae</taxon>
        <taxon>Streptophyta</taxon>
        <taxon>Embryophyta</taxon>
        <taxon>Tracheophyta</taxon>
        <taxon>Lycopodiopsida</taxon>
        <taxon>Lycopodiales</taxon>
        <taxon>Lycopodiaceae</taxon>
        <taxon>Lycopodioideae</taxon>
        <taxon>Diphasiastrum</taxon>
    </lineage>
</organism>
<name>A0ACC2EP27_DIPCM</name>
<evidence type="ECO:0000313" key="2">
    <source>
        <dbReference type="Proteomes" id="UP001162992"/>
    </source>
</evidence>
<keyword evidence="2" id="KW-1185">Reference proteome</keyword>
<dbReference type="Proteomes" id="UP001162992">
    <property type="component" value="Chromosome 1"/>
</dbReference>
<protein>
    <submittedName>
        <fullName evidence="1">Uncharacterized protein</fullName>
    </submittedName>
</protein>
<comment type="caution">
    <text evidence="1">The sequence shown here is derived from an EMBL/GenBank/DDBJ whole genome shotgun (WGS) entry which is preliminary data.</text>
</comment>